<dbReference type="PROSITE" id="PS50975">
    <property type="entry name" value="ATP_GRASP"/>
    <property type="match status" value="1"/>
</dbReference>
<evidence type="ECO:0000256" key="10">
    <source>
        <dbReference type="HAMAP-Rule" id="MF_00162"/>
    </source>
</evidence>
<dbReference type="Pfam" id="PF02951">
    <property type="entry name" value="GSH-S_N"/>
    <property type="match status" value="1"/>
</dbReference>
<dbReference type="InterPro" id="IPR013815">
    <property type="entry name" value="ATP_grasp_subdomain_1"/>
</dbReference>
<evidence type="ECO:0000313" key="12">
    <source>
        <dbReference type="EMBL" id="ABC27452.1"/>
    </source>
</evidence>
<dbReference type="FunFam" id="3.40.50.20:FF:000009">
    <property type="entry name" value="Glutathione synthetase"/>
    <property type="match status" value="1"/>
</dbReference>
<evidence type="ECO:0000256" key="6">
    <source>
        <dbReference type="ARBA" id="ARBA00022741"/>
    </source>
</evidence>
<evidence type="ECO:0000256" key="3">
    <source>
        <dbReference type="ARBA" id="ARBA00022598"/>
    </source>
</evidence>
<comment type="catalytic activity">
    <reaction evidence="10">
        <text>gamma-L-glutamyl-L-cysteine + glycine + ATP = glutathione + ADP + phosphate + H(+)</text>
        <dbReference type="Rhea" id="RHEA:13557"/>
        <dbReference type="ChEBI" id="CHEBI:15378"/>
        <dbReference type="ChEBI" id="CHEBI:30616"/>
        <dbReference type="ChEBI" id="CHEBI:43474"/>
        <dbReference type="ChEBI" id="CHEBI:57305"/>
        <dbReference type="ChEBI" id="CHEBI:57925"/>
        <dbReference type="ChEBI" id="CHEBI:58173"/>
        <dbReference type="ChEBI" id="CHEBI:456216"/>
        <dbReference type="EC" id="6.3.2.3"/>
    </reaction>
</comment>
<comment type="similarity">
    <text evidence="10">Belongs to the prokaryotic GSH synthase family.</text>
</comment>
<accession>Q2SPH2</accession>
<dbReference type="GO" id="GO:0005524">
    <property type="term" value="F:ATP binding"/>
    <property type="evidence" value="ECO:0007669"/>
    <property type="project" value="UniProtKB-UniRule"/>
</dbReference>
<dbReference type="InterPro" id="IPR004218">
    <property type="entry name" value="GSHS_ATP-bd"/>
</dbReference>
<dbReference type="UniPathway" id="UPA00142">
    <property type="reaction ID" value="UER00210"/>
</dbReference>
<dbReference type="EC" id="6.3.2.3" evidence="10"/>
<evidence type="ECO:0000313" key="13">
    <source>
        <dbReference type="Proteomes" id="UP000000238"/>
    </source>
</evidence>
<dbReference type="HAMAP" id="MF_00162">
    <property type="entry name" value="GSH_S"/>
    <property type="match status" value="1"/>
</dbReference>
<dbReference type="Gene3D" id="3.40.50.20">
    <property type="match status" value="1"/>
</dbReference>
<dbReference type="eggNOG" id="COG0189">
    <property type="taxonomic scope" value="Bacteria"/>
</dbReference>
<keyword evidence="3 10" id="KW-0436">Ligase</keyword>
<reference evidence="12 13" key="1">
    <citation type="journal article" date="2005" name="Nucleic Acids Res.">
        <title>Genomic blueprint of Hahella chejuensis, a marine microbe producing an algicidal agent.</title>
        <authorList>
            <person name="Jeong H."/>
            <person name="Yim J.H."/>
            <person name="Lee C."/>
            <person name="Choi S.-H."/>
            <person name="Park Y.K."/>
            <person name="Yoon S.H."/>
            <person name="Hur C.-G."/>
            <person name="Kang H.-Y."/>
            <person name="Kim D."/>
            <person name="Lee H.H."/>
            <person name="Park K.H."/>
            <person name="Park S.-H."/>
            <person name="Park H.-S."/>
            <person name="Lee H.K."/>
            <person name="Oh T.K."/>
            <person name="Kim J.F."/>
        </authorList>
    </citation>
    <scope>NUCLEOTIDE SEQUENCE [LARGE SCALE GENOMIC DNA]</scope>
    <source>
        <strain evidence="12 13">KCTC 2396</strain>
    </source>
</reference>
<evidence type="ECO:0000256" key="8">
    <source>
        <dbReference type="ARBA" id="ARBA00022842"/>
    </source>
</evidence>
<dbReference type="InterPro" id="IPR016185">
    <property type="entry name" value="PreATP-grasp_dom_sf"/>
</dbReference>
<dbReference type="Proteomes" id="UP000000238">
    <property type="component" value="Chromosome"/>
</dbReference>
<evidence type="ECO:0000256" key="2">
    <source>
        <dbReference type="ARBA" id="ARBA00001946"/>
    </source>
</evidence>
<dbReference type="SUPFAM" id="SSF56059">
    <property type="entry name" value="Glutathione synthetase ATP-binding domain-like"/>
    <property type="match status" value="1"/>
</dbReference>
<keyword evidence="4 10" id="KW-0317">Glutathione biosynthesis</keyword>
<keyword evidence="8" id="KW-0460">Magnesium</keyword>
<keyword evidence="7 10" id="KW-0067">ATP-binding</keyword>
<dbReference type="EMBL" id="CP000155">
    <property type="protein sequence ID" value="ABC27452.1"/>
    <property type="molecule type" value="Genomic_DNA"/>
</dbReference>
<dbReference type="InterPro" id="IPR006284">
    <property type="entry name" value="Glut_synth_pro"/>
</dbReference>
<proteinExistence type="inferred from homology"/>
<evidence type="ECO:0000256" key="9">
    <source>
        <dbReference type="ARBA" id="ARBA00023211"/>
    </source>
</evidence>
<dbReference type="NCBIfam" id="NF003573">
    <property type="entry name" value="PRK05246.1"/>
    <property type="match status" value="1"/>
</dbReference>
<feature type="domain" description="ATP-grasp" evidence="11">
    <location>
        <begin position="126"/>
        <end position="311"/>
    </location>
</feature>
<keyword evidence="9" id="KW-0464">Manganese</keyword>
<keyword evidence="6 10" id="KW-0547">Nucleotide-binding</keyword>
<dbReference type="KEGG" id="hch:HCH_00547"/>
<dbReference type="NCBIfam" id="TIGR01380">
    <property type="entry name" value="glut_syn"/>
    <property type="match status" value="1"/>
</dbReference>
<dbReference type="GO" id="GO:0005737">
    <property type="term" value="C:cytoplasm"/>
    <property type="evidence" value="ECO:0007669"/>
    <property type="project" value="TreeGrafter"/>
</dbReference>
<dbReference type="PANTHER" id="PTHR21621">
    <property type="entry name" value="RIBOSOMAL PROTEIN S6 MODIFICATION PROTEIN"/>
    <property type="match status" value="1"/>
</dbReference>
<evidence type="ECO:0000256" key="1">
    <source>
        <dbReference type="ARBA" id="ARBA00001936"/>
    </source>
</evidence>
<sequence length="322" mass="36386">MTIRLGVVMDPIADINVKKDSTLAMLLAAQKRGWSLYYMQQDDLYLEQGRAYARMRTLKVADDPSKWFEIQDEFVDALATLDLILMRKDPPVDSEFVFATHILEAAEREGALVVNRPQSLRDCNEKLFATQFPDLCPPVLVSRDVMRLRRFFAEHEDVVFKPLDGMGGKSIFRVKTGDFNLGVILETLTDNGRRQIMAQRYLPEIKQGDKRILMINGEPVPYALARIPAQGENRGNLAVGGSGEGRELTDRDKDICARVGPVLREKGLHFVGLDVIGDYLTEINVTSPTCIRELDKLYHLDIAGQLMDYLSSLLKSRRDIVV</sequence>
<keyword evidence="5" id="KW-0479">Metal-binding</keyword>
<evidence type="ECO:0000256" key="7">
    <source>
        <dbReference type="ARBA" id="ARBA00022840"/>
    </source>
</evidence>
<name>Q2SPH2_HAHCH</name>
<evidence type="ECO:0000259" key="11">
    <source>
        <dbReference type="PROSITE" id="PS50975"/>
    </source>
</evidence>
<dbReference type="Pfam" id="PF02955">
    <property type="entry name" value="GSH-S_ATP"/>
    <property type="match status" value="1"/>
</dbReference>
<dbReference type="InterPro" id="IPR011761">
    <property type="entry name" value="ATP-grasp"/>
</dbReference>
<evidence type="ECO:0000256" key="4">
    <source>
        <dbReference type="ARBA" id="ARBA00022684"/>
    </source>
</evidence>
<dbReference type="STRING" id="349521.HCH_00547"/>
<comment type="cofactor">
    <cofactor evidence="2">
        <name>Mg(2+)</name>
        <dbReference type="ChEBI" id="CHEBI:18420"/>
    </cofactor>
</comment>
<comment type="pathway">
    <text evidence="10">Sulfur metabolism; glutathione biosynthesis; glutathione from L-cysteine and L-glutamate: step 2/2.</text>
</comment>
<dbReference type="GO" id="GO:0046872">
    <property type="term" value="F:metal ion binding"/>
    <property type="evidence" value="ECO:0007669"/>
    <property type="project" value="UniProtKB-KW"/>
</dbReference>
<gene>
    <name evidence="10 12" type="primary">gshB</name>
    <name evidence="12" type="ordered locus">HCH_00547</name>
</gene>
<organism evidence="12 13">
    <name type="scientific">Hahella chejuensis (strain KCTC 2396)</name>
    <dbReference type="NCBI Taxonomy" id="349521"/>
    <lineage>
        <taxon>Bacteria</taxon>
        <taxon>Pseudomonadati</taxon>
        <taxon>Pseudomonadota</taxon>
        <taxon>Gammaproteobacteria</taxon>
        <taxon>Oceanospirillales</taxon>
        <taxon>Hahellaceae</taxon>
        <taxon>Hahella</taxon>
    </lineage>
</organism>
<keyword evidence="13" id="KW-1185">Reference proteome</keyword>
<dbReference type="Gene3D" id="3.30.470.20">
    <property type="entry name" value="ATP-grasp fold, B domain"/>
    <property type="match status" value="1"/>
</dbReference>
<comment type="cofactor">
    <cofactor evidence="1">
        <name>Mn(2+)</name>
        <dbReference type="ChEBI" id="CHEBI:29035"/>
    </cofactor>
</comment>
<dbReference type="PANTHER" id="PTHR21621:SF4">
    <property type="entry name" value="GLUTATHIONE SYNTHETASE"/>
    <property type="match status" value="1"/>
</dbReference>
<dbReference type="AlphaFoldDB" id="Q2SPH2"/>
<dbReference type="SUPFAM" id="SSF52440">
    <property type="entry name" value="PreATP-grasp domain"/>
    <property type="match status" value="1"/>
</dbReference>
<dbReference type="HOGENOM" id="CLU_068239_0_0_6"/>
<dbReference type="RefSeq" id="WP_011394529.1">
    <property type="nucleotide sequence ID" value="NC_007645.1"/>
</dbReference>
<dbReference type="FunFam" id="3.30.1490.20:FF:000009">
    <property type="entry name" value="Glutathione synthetase"/>
    <property type="match status" value="1"/>
</dbReference>
<dbReference type="GO" id="GO:0004363">
    <property type="term" value="F:glutathione synthase activity"/>
    <property type="evidence" value="ECO:0007669"/>
    <property type="project" value="UniProtKB-UniRule"/>
</dbReference>
<dbReference type="OrthoDB" id="9785415at2"/>
<dbReference type="InterPro" id="IPR004215">
    <property type="entry name" value="GSHS_N"/>
</dbReference>
<protein>
    <recommendedName>
        <fullName evidence="10">Glutathione synthetase</fullName>
        <ecNumber evidence="10">6.3.2.3</ecNumber>
    </recommendedName>
    <alternativeName>
        <fullName evidence="10">GSH synthetase</fullName>
        <shortName evidence="10">GSH-S</shortName>
        <shortName evidence="10">GSHase</shortName>
    </alternativeName>
    <alternativeName>
        <fullName evidence="10">Glutathione synthase</fullName>
    </alternativeName>
</protein>
<dbReference type="Gene3D" id="3.30.1490.20">
    <property type="entry name" value="ATP-grasp fold, A domain"/>
    <property type="match status" value="1"/>
</dbReference>
<evidence type="ECO:0000256" key="5">
    <source>
        <dbReference type="ARBA" id="ARBA00022723"/>
    </source>
</evidence>